<proteinExistence type="predicted"/>
<comment type="caution">
    <text evidence="2">The sequence shown here is derived from an EMBL/GenBank/DDBJ whole genome shotgun (WGS) entry which is preliminary data.</text>
</comment>
<dbReference type="EMBL" id="SNRW01000050">
    <property type="protein sequence ID" value="KAA6403882.1"/>
    <property type="molecule type" value="Genomic_DNA"/>
</dbReference>
<sequence length="291" mass="31537">MYVSYDALPSLAQSQNNILQQQQQQQQQQNIANNNTINQTPQQQFIIVDSNGQQRISPFPTAPSGTSIQQASYPAIYSYPTNQPIASFPAIPQFTGISPLTATQFQAYPQIAAFPAIPSGVTSQQTSAVTTQGQQTSSQSSATNVQPSNQQQQFQQSQQQQYFMLYPVPFPGPIPGQVPLQGQIAANTSINQQSPQIGSVSDPSAKITKEGEDQQQSLNQSLAQQQIPIQGIPINLSQQLQTVYPAQVGGIQGSATTPILIPAPFGFPGFAQTQPQYFFSGYNTAQFQPQQ</sequence>
<name>A0A5J4XAF2_9EUKA</name>
<protein>
    <submittedName>
        <fullName evidence="2">Uncharacterized protein</fullName>
    </submittedName>
</protein>
<accession>A0A5J4XAF2</accession>
<feature type="compositionally biased region" description="Polar residues" evidence="1">
    <location>
        <begin position="191"/>
        <end position="202"/>
    </location>
</feature>
<organism evidence="2 3">
    <name type="scientific">Streblomastix strix</name>
    <dbReference type="NCBI Taxonomy" id="222440"/>
    <lineage>
        <taxon>Eukaryota</taxon>
        <taxon>Metamonada</taxon>
        <taxon>Preaxostyla</taxon>
        <taxon>Oxymonadida</taxon>
        <taxon>Streblomastigidae</taxon>
        <taxon>Streblomastix</taxon>
    </lineage>
</organism>
<evidence type="ECO:0000256" key="1">
    <source>
        <dbReference type="SAM" id="MobiDB-lite"/>
    </source>
</evidence>
<evidence type="ECO:0000313" key="3">
    <source>
        <dbReference type="Proteomes" id="UP000324800"/>
    </source>
</evidence>
<feature type="region of interest" description="Disordered" evidence="1">
    <location>
        <begin position="125"/>
        <end position="156"/>
    </location>
</feature>
<feature type="compositionally biased region" description="Low complexity" evidence="1">
    <location>
        <begin position="125"/>
        <end position="143"/>
    </location>
</feature>
<feature type="region of interest" description="Disordered" evidence="1">
    <location>
        <begin position="191"/>
        <end position="219"/>
    </location>
</feature>
<gene>
    <name evidence="2" type="ORF">EZS28_000589</name>
</gene>
<dbReference type="Proteomes" id="UP000324800">
    <property type="component" value="Unassembled WGS sequence"/>
</dbReference>
<reference evidence="2 3" key="1">
    <citation type="submission" date="2019-03" db="EMBL/GenBank/DDBJ databases">
        <title>Single cell metagenomics reveals metabolic interactions within the superorganism composed of flagellate Streblomastix strix and complex community of Bacteroidetes bacteria on its surface.</title>
        <authorList>
            <person name="Treitli S.C."/>
            <person name="Kolisko M."/>
            <person name="Husnik F."/>
            <person name="Keeling P."/>
            <person name="Hampl V."/>
        </authorList>
    </citation>
    <scope>NUCLEOTIDE SEQUENCE [LARGE SCALE GENOMIC DNA]</scope>
    <source>
        <strain evidence="2">ST1C</strain>
    </source>
</reference>
<dbReference type="AlphaFoldDB" id="A0A5J4XAF2"/>
<evidence type="ECO:0000313" key="2">
    <source>
        <dbReference type="EMBL" id="KAA6403882.1"/>
    </source>
</evidence>